<dbReference type="HOGENOM" id="CLU_806786_0_0_1"/>
<dbReference type="Proteomes" id="UP000054217">
    <property type="component" value="Unassembled WGS sequence"/>
</dbReference>
<evidence type="ECO:0000313" key="1">
    <source>
        <dbReference type="EMBL" id="KIO04923.1"/>
    </source>
</evidence>
<organism evidence="1 2">
    <name type="scientific">Pisolithus tinctorius Marx 270</name>
    <dbReference type="NCBI Taxonomy" id="870435"/>
    <lineage>
        <taxon>Eukaryota</taxon>
        <taxon>Fungi</taxon>
        <taxon>Dikarya</taxon>
        <taxon>Basidiomycota</taxon>
        <taxon>Agaricomycotina</taxon>
        <taxon>Agaricomycetes</taxon>
        <taxon>Agaricomycetidae</taxon>
        <taxon>Boletales</taxon>
        <taxon>Sclerodermatineae</taxon>
        <taxon>Pisolithaceae</taxon>
        <taxon>Pisolithus</taxon>
    </lineage>
</organism>
<evidence type="ECO:0000313" key="2">
    <source>
        <dbReference type="Proteomes" id="UP000054217"/>
    </source>
</evidence>
<dbReference type="EMBL" id="KN831969">
    <property type="protein sequence ID" value="KIO04923.1"/>
    <property type="molecule type" value="Genomic_DNA"/>
</dbReference>
<accession>A0A0C3J7B0</accession>
<protein>
    <submittedName>
        <fullName evidence="1">Uncharacterized protein</fullName>
    </submittedName>
</protein>
<sequence>MDMKSNPQLRLCTCTLAGCGSKETWCSSQGKFISGHWISKAVHSRHRRADKIWGAMLGTDPQASDETVPMDSLLGHGYVSSKELEQMIPSAETHTNDGEGIQMDHAPEASFPEPSDYNHASCVTPTEDILYLEEALHDLQHISTLLSQISGSLTSKPGQKFQSLPSKHIPYVLFTCIPLGPNMGSQRLDTGAPMNAQLLTQEAELYRLLVALRGLSFPNNTRLTDCCGALLGRVEEALFEVDRIRAAAWEAGRLSGSVDDARTCPEGVVTVNTESYFLRDKRDTHPAIIACYMLVLTLNLFCGLSQAHTGFVTTALRFIMQRLLHQSGLSTEDKCLLVNFPRDP</sequence>
<reference evidence="2" key="2">
    <citation type="submission" date="2015-01" db="EMBL/GenBank/DDBJ databases">
        <title>Evolutionary Origins and Diversification of the Mycorrhizal Mutualists.</title>
        <authorList>
            <consortium name="DOE Joint Genome Institute"/>
            <consortium name="Mycorrhizal Genomics Consortium"/>
            <person name="Kohler A."/>
            <person name="Kuo A."/>
            <person name="Nagy L.G."/>
            <person name="Floudas D."/>
            <person name="Copeland A."/>
            <person name="Barry K.W."/>
            <person name="Cichocki N."/>
            <person name="Veneault-Fourrey C."/>
            <person name="LaButti K."/>
            <person name="Lindquist E.A."/>
            <person name="Lipzen A."/>
            <person name="Lundell T."/>
            <person name="Morin E."/>
            <person name="Murat C."/>
            <person name="Riley R."/>
            <person name="Ohm R."/>
            <person name="Sun H."/>
            <person name="Tunlid A."/>
            <person name="Henrissat B."/>
            <person name="Grigoriev I.V."/>
            <person name="Hibbett D.S."/>
            <person name="Martin F."/>
        </authorList>
    </citation>
    <scope>NUCLEOTIDE SEQUENCE [LARGE SCALE GENOMIC DNA]</scope>
    <source>
        <strain evidence="2">Marx 270</strain>
    </source>
</reference>
<dbReference type="AlphaFoldDB" id="A0A0C3J7B0"/>
<name>A0A0C3J7B0_PISTI</name>
<keyword evidence="2" id="KW-1185">Reference proteome</keyword>
<dbReference type="InParanoid" id="A0A0C3J7B0"/>
<proteinExistence type="predicted"/>
<reference evidence="1 2" key="1">
    <citation type="submission" date="2014-04" db="EMBL/GenBank/DDBJ databases">
        <authorList>
            <consortium name="DOE Joint Genome Institute"/>
            <person name="Kuo A."/>
            <person name="Kohler A."/>
            <person name="Costa M.D."/>
            <person name="Nagy L.G."/>
            <person name="Floudas D."/>
            <person name="Copeland A."/>
            <person name="Barry K.W."/>
            <person name="Cichocki N."/>
            <person name="Veneault-Fourrey C."/>
            <person name="LaButti K."/>
            <person name="Lindquist E.A."/>
            <person name="Lipzen A."/>
            <person name="Lundell T."/>
            <person name="Morin E."/>
            <person name="Murat C."/>
            <person name="Sun H."/>
            <person name="Tunlid A."/>
            <person name="Henrissat B."/>
            <person name="Grigoriev I.V."/>
            <person name="Hibbett D.S."/>
            <person name="Martin F."/>
            <person name="Nordberg H.P."/>
            <person name="Cantor M.N."/>
            <person name="Hua S.X."/>
        </authorList>
    </citation>
    <scope>NUCLEOTIDE SEQUENCE [LARGE SCALE GENOMIC DNA]</scope>
    <source>
        <strain evidence="1 2">Marx 270</strain>
    </source>
</reference>
<gene>
    <name evidence="1" type="ORF">M404DRAFT_541901</name>
</gene>
<dbReference type="STRING" id="870435.A0A0C3J7B0"/>